<feature type="transmembrane region" description="Helical" evidence="2">
    <location>
        <begin position="12"/>
        <end position="32"/>
    </location>
</feature>
<feature type="region of interest" description="Disordered" evidence="1">
    <location>
        <begin position="411"/>
        <end position="431"/>
    </location>
</feature>
<dbReference type="Gene3D" id="1.10.10.2520">
    <property type="entry name" value="Cell wall hydrolase SleB, domain 1"/>
    <property type="match status" value="1"/>
</dbReference>
<sequence>MLTSRSARPQVIALIVLIAFFSVLALFAAGSVTTIRSVRPLDDAASLTVLAALPGVPTVDSDVGSATPAPVTGNDALSLNARQPFVAVGATARPFLGRITLQDRPLARGCLAAAMLYEAGPGDLLGQLAVGQVVLNRVAHPAFPGSVCGVVLQGSERKTGCQFTFTCDGSLARRYSATAIAGALARADRMLDGLVLPAVGLATHYHTQGVFPWWSPKLEKIAQVGPHLFLRWPGYWGSAGAGRGKRLVPEPAASQLVAAGFLDRPAELGQERGQAVEPALRDLGAIRSLTPEIADANLTPGASVLVPIARRLAPPPSSAASPTAPMLTPKLLDGNRLVRMFPDEGVFFLEMNAASGPLGRKGAAQVLCGGRAVCHVYGWNTGMVPTAGPTLDRNAHSQIVFQYDVVPKKSAKAGDGDAISRGLYQPSHQSP</sequence>
<dbReference type="AlphaFoldDB" id="A0A7W6C068"/>
<reference evidence="4 5" key="1">
    <citation type="submission" date="2020-08" db="EMBL/GenBank/DDBJ databases">
        <title>Genomic Encyclopedia of Type Strains, Phase IV (KMG-IV): sequencing the most valuable type-strain genomes for metagenomic binning, comparative biology and taxonomic classification.</title>
        <authorList>
            <person name="Goeker M."/>
        </authorList>
    </citation>
    <scope>NUCLEOTIDE SEQUENCE [LARGE SCALE GENOMIC DNA]</scope>
    <source>
        <strain evidence="4 5">DSM 27568</strain>
    </source>
</reference>
<comment type="caution">
    <text evidence="4">The sequence shown here is derived from an EMBL/GenBank/DDBJ whole genome shotgun (WGS) entry which is preliminary data.</text>
</comment>
<proteinExistence type="predicted"/>
<dbReference type="EMBL" id="JACIDY010000001">
    <property type="protein sequence ID" value="MBB3938428.1"/>
    <property type="molecule type" value="Genomic_DNA"/>
</dbReference>
<evidence type="ECO:0000313" key="5">
    <source>
        <dbReference type="Proteomes" id="UP000561459"/>
    </source>
</evidence>
<dbReference type="InterPro" id="IPR011105">
    <property type="entry name" value="Cell_wall_hydrolase_SleB"/>
</dbReference>
<feature type="domain" description="Cell wall hydrolase SleB" evidence="3">
    <location>
        <begin position="125"/>
        <end position="229"/>
    </location>
</feature>
<evidence type="ECO:0000256" key="1">
    <source>
        <dbReference type="SAM" id="MobiDB-lite"/>
    </source>
</evidence>
<dbReference type="GO" id="GO:0016787">
    <property type="term" value="F:hydrolase activity"/>
    <property type="evidence" value="ECO:0007669"/>
    <property type="project" value="InterPro"/>
</dbReference>
<keyword evidence="5" id="KW-1185">Reference proteome</keyword>
<organism evidence="4 5">
    <name type="scientific">Novosphingobium fluoreni</name>
    <dbReference type="NCBI Taxonomy" id="1391222"/>
    <lineage>
        <taxon>Bacteria</taxon>
        <taxon>Pseudomonadati</taxon>
        <taxon>Pseudomonadota</taxon>
        <taxon>Alphaproteobacteria</taxon>
        <taxon>Sphingomonadales</taxon>
        <taxon>Sphingomonadaceae</taxon>
        <taxon>Novosphingobium</taxon>
    </lineage>
</organism>
<dbReference type="Pfam" id="PF07486">
    <property type="entry name" value="Hydrolase_2"/>
    <property type="match status" value="1"/>
</dbReference>
<name>A0A7W6C068_9SPHN</name>
<dbReference type="Proteomes" id="UP000561459">
    <property type="component" value="Unassembled WGS sequence"/>
</dbReference>
<dbReference type="RefSeq" id="WP_183615396.1">
    <property type="nucleotide sequence ID" value="NZ_JACIDY010000001.1"/>
</dbReference>
<evidence type="ECO:0000256" key="2">
    <source>
        <dbReference type="SAM" id="Phobius"/>
    </source>
</evidence>
<keyword evidence="2" id="KW-1133">Transmembrane helix</keyword>
<keyword evidence="2" id="KW-0812">Transmembrane</keyword>
<keyword evidence="2" id="KW-0472">Membrane</keyword>
<evidence type="ECO:0000259" key="3">
    <source>
        <dbReference type="Pfam" id="PF07486"/>
    </source>
</evidence>
<dbReference type="InterPro" id="IPR042047">
    <property type="entry name" value="SleB_dom1"/>
</dbReference>
<protein>
    <recommendedName>
        <fullName evidence="3">Cell wall hydrolase SleB domain-containing protein</fullName>
    </recommendedName>
</protein>
<evidence type="ECO:0000313" key="4">
    <source>
        <dbReference type="EMBL" id="MBB3938428.1"/>
    </source>
</evidence>
<accession>A0A7W6C068</accession>
<gene>
    <name evidence="4" type="ORF">GGR39_000057</name>
</gene>